<evidence type="ECO:0000313" key="1">
    <source>
        <dbReference type="EMBL" id="OXU29182.1"/>
    </source>
</evidence>
<evidence type="ECO:0000313" key="2">
    <source>
        <dbReference type="Proteomes" id="UP000215335"/>
    </source>
</evidence>
<dbReference type="EMBL" id="NNAY01000329">
    <property type="protein sequence ID" value="OXU29182.1"/>
    <property type="molecule type" value="Genomic_DNA"/>
</dbReference>
<proteinExistence type="predicted"/>
<organism evidence="1 2">
    <name type="scientific">Trichomalopsis sarcophagae</name>
    <dbReference type="NCBI Taxonomy" id="543379"/>
    <lineage>
        <taxon>Eukaryota</taxon>
        <taxon>Metazoa</taxon>
        <taxon>Ecdysozoa</taxon>
        <taxon>Arthropoda</taxon>
        <taxon>Hexapoda</taxon>
        <taxon>Insecta</taxon>
        <taxon>Pterygota</taxon>
        <taxon>Neoptera</taxon>
        <taxon>Endopterygota</taxon>
        <taxon>Hymenoptera</taxon>
        <taxon>Apocrita</taxon>
        <taxon>Proctotrupomorpha</taxon>
        <taxon>Chalcidoidea</taxon>
        <taxon>Pteromalidae</taxon>
        <taxon>Pteromalinae</taxon>
        <taxon>Trichomalopsis</taxon>
    </lineage>
</organism>
<gene>
    <name evidence="1" type="ORF">TSAR_000297</name>
</gene>
<reference evidence="1 2" key="1">
    <citation type="journal article" date="2017" name="Curr. Biol.">
        <title>The Evolution of Venom by Co-option of Single-Copy Genes.</title>
        <authorList>
            <person name="Martinson E.O."/>
            <person name="Mrinalini"/>
            <person name="Kelkar Y.D."/>
            <person name="Chang C.H."/>
            <person name="Werren J.H."/>
        </authorList>
    </citation>
    <scope>NUCLEOTIDE SEQUENCE [LARGE SCALE GENOMIC DNA]</scope>
    <source>
        <strain evidence="1 2">Alberta</strain>
        <tissue evidence="1">Whole body</tissue>
    </source>
</reference>
<keyword evidence="2" id="KW-1185">Reference proteome</keyword>
<dbReference type="AlphaFoldDB" id="A0A232FEU0"/>
<name>A0A232FEU0_9HYME</name>
<dbReference type="Proteomes" id="UP000215335">
    <property type="component" value="Unassembled WGS sequence"/>
</dbReference>
<protein>
    <submittedName>
        <fullName evidence="1">Uncharacterized protein</fullName>
    </submittedName>
</protein>
<comment type="caution">
    <text evidence="1">The sequence shown here is derived from an EMBL/GenBank/DDBJ whole genome shotgun (WGS) entry which is preliminary data.</text>
</comment>
<accession>A0A232FEU0</accession>
<sequence length="534" mass="56909">MVDLSEGTGDMGGLKPRDMLLWELLTAESLSESSRDEVEAVVAAGRAADALETLGRVGGWTDQLVAGGVRGFGAVDQGGRSLATIVVVVVVVVVGLAVAAVDREALALEGRGVVGEDLGRGHFEGAASSDGRAHGAGVARQGALGAPLVLDVGSRSLIKIYSVDFDIKRATMANSYLVVQNGIPRLDLRQVDDGLIDGQGVLLRDDQSSELGYSLPPLLDQLVQAALPDLVAGSLEGRHQRVGPRDDGHRAIAILVVVGQQFAGRLESVVPVGCSRRAREARGPGQSVGLSLARRCRQRAVEALVRAVGVVGGVRAQRTAALGRAVAARQRRLLVQVAVVGVARRTRGRRGLRQAGRFLMHRSAQVEGALGAFAHRRALVLGEHVVGGLVLGQPLHRRGHRRRGEERSLQATLRREHCDLVLDGGLRAVVLTPEVAVRARELPVLLTVELGWSGGADEASFKSKEKRARLFTARGKFRFDSLYELLLFACKYSCRPCGFRSSRASPVASDTHLKQNKIMAGVRMSLVRALNAIV</sequence>